<sequence>MVIYGLKTCDTCRKAKAALERAGKPVTFHDVRAAPLPRAEIARFLQTLGPDLVNRRSTTWRELDEAARAADPLDLLEAHPTLMKRPVIEAEGRLFLGWDAATALTLASAS</sequence>
<dbReference type="EMBL" id="QAYC01000001">
    <property type="protein sequence ID" value="PTW51937.1"/>
    <property type="molecule type" value="Genomic_DNA"/>
</dbReference>
<dbReference type="InterPro" id="IPR006660">
    <property type="entry name" value="Arsenate_reductase-like"/>
</dbReference>
<dbReference type="Proteomes" id="UP000244037">
    <property type="component" value="Unassembled WGS sequence"/>
</dbReference>
<protein>
    <submittedName>
        <fullName evidence="3">Spx/MgsR family transcriptional regulator</fullName>
    </submittedName>
</protein>
<dbReference type="PANTHER" id="PTHR30041:SF8">
    <property type="entry name" value="PROTEIN YFFB"/>
    <property type="match status" value="1"/>
</dbReference>
<keyword evidence="4" id="KW-1185">Reference proteome</keyword>
<comment type="caution">
    <text evidence="3">The sequence shown here is derived from an EMBL/GenBank/DDBJ whole genome shotgun (WGS) entry which is preliminary data.</text>
</comment>
<proteinExistence type="inferred from homology"/>
<dbReference type="PROSITE" id="PS51353">
    <property type="entry name" value="ARSC"/>
    <property type="match status" value="1"/>
</dbReference>
<evidence type="ECO:0000313" key="3">
    <source>
        <dbReference type="EMBL" id="PTW51937.1"/>
    </source>
</evidence>
<dbReference type="AlphaFoldDB" id="A0A8E2VP92"/>
<dbReference type="OrthoDB" id="9803749at2"/>
<accession>A0A8E2VP92</accession>
<dbReference type="Gene3D" id="3.40.30.10">
    <property type="entry name" value="Glutaredoxin"/>
    <property type="match status" value="1"/>
</dbReference>
<dbReference type="RefSeq" id="WP_108023111.1">
    <property type="nucleotide sequence ID" value="NZ_QAYC01000001.1"/>
</dbReference>
<evidence type="ECO:0000256" key="2">
    <source>
        <dbReference type="PROSITE-ProRule" id="PRU01282"/>
    </source>
</evidence>
<evidence type="ECO:0000313" key="4">
    <source>
        <dbReference type="Proteomes" id="UP000244037"/>
    </source>
</evidence>
<gene>
    <name evidence="3" type="ORF">C8N38_101241</name>
</gene>
<dbReference type="SUPFAM" id="SSF52833">
    <property type="entry name" value="Thioredoxin-like"/>
    <property type="match status" value="1"/>
</dbReference>
<dbReference type="InterPro" id="IPR036249">
    <property type="entry name" value="Thioredoxin-like_sf"/>
</dbReference>
<comment type="similarity">
    <text evidence="1 2">Belongs to the ArsC family.</text>
</comment>
<evidence type="ECO:0000256" key="1">
    <source>
        <dbReference type="ARBA" id="ARBA00007198"/>
    </source>
</evidence>
<name>A0A8E2VP92_9RHOB</name>
<organism evidence="3 4">
    <name type="scientific">Rhodovulum kholense</name>
    <dbReference type="NCBI Taxonomy" id="453584"/>
    <lineage>
        <taxon>Bacteria</taxon>
        <taxon>Pseudomonadati</taxon>
        <taxon>Pseudomonadota</taxon>
        <taxon>Alphaproteobacteria</taxon>
        <taxon>Rhodobacterales</taxon>
        <taxon>Paracoccaceae</taxon>
        <taxon>Rhodovulum</taxon>
    </lineage>
</organism>
<dbReference type="PANTHER" id="PTHR30041">
    <property type="entry name" value="ARSENATE REDUCTASE"/>
    <property type="match status" value="1"/>
</dbReference>
<dbReference type="Pfam" id="PF03960">
    <property type="entry name" value="ArsC"/>
    <property type="match status" value="1"/>
</dbReference>
<reference evidence="3 4" key="1">
    <citation type="submission" date="2018-04" db="EMBL/GenBank/DDBJ databases">
        <title>Genomic Encyclopedia of Archaeal and Bacterial Type Strains, Phase II (KMG-II): from individual species to whole genera.</title>
        <authorList>
            <person name="Goeker M."/>
        </authorList>
    </citation>
    <scope>NUCLEOTIDE SEQUENCE [LARGE SCALE GENOMIC DNA]</scope>
    <source>
        <strain evidence="3 4">DSM 19783</strain>
    </source>
</reference>